<dbReference type="Proteomes" id="UP001596233">
    <property type="component" value="Unassembled WGS sequence"/>
</dbReference>
<dbReference type="PANTHER" id="PTHR39181:SF1">
    <property type="entry name" value="TYROSINE-PROTEIN PHOSPHATASE YWQE"/>
    <property type="match status" value="1"/>
</dbReference>
<dbReference type="PIRSF" id="PIRSF016557">
    <property type="entry name" value="Caps_synth_CpsB"/>
    <property type="match status" value="1"/>
</dbReference>
<name>A0ABW1V7Q6_9BACL</name>
<dbReference type="PANTHER" id="PTHR39181">
    <property type="entry name" value="TYROSINE-PROTEIN PHOSPHATASE YWQE"/>
    <property type="match status" value="1"/>
</dbReference>
<comment type="catalytic activity">
    <reaction evidence="4 5">
        <text>O-phospho-L-tyrosyl-[protein] + H2O = L-tyrosyl-[protein] + phosphate</text>
        <dbReference type="Rhea" id="RHEA:10684"/>
        <dbReference type="Rhea" id="RHEA-COMP:10136"/>
        <dbReference type="Rhea" id="RHEA-COMP:20101"/>
        <dbReference type="ChEBI" id="CHEBI:15377"/>
        <dbReference type="ChEBI" id="CHEBI:43474"/>
        <dbReference type="ChEBI" id="CHEBI:46858"/>
        <dbReference type="ChEBI" id="CHEBI:61978"/>
        <dbReference type="EC" id="3.1.3.48"/>
    </reaction>
</comment>
<evidence type="ECO:0000313" key="7">
    <source>
        <dbReference type="Proteomes" id="UP001596233"/>
    </source>
</evidence>
<dbReference type="Gene3D" id="3.20.20.140">
    <property type="entry name" value="Metal-dependent hydrolases"/>
    <property type="match status" value="1"/>
</dbReference>
<proteinExistence type="inferred from homology"/>
<evidence type="ECO:0000256" key="1">
    <source>
        <dbReference type="ARBA" id="ARBA00005750"/>
    </source>
</evidence>
<dbReference type="EMBL" id="JBHSTE010000004">
    <property type="protein sequence ID" value="MFC6333760.1"/>
    <property type="molecule type" value="Genomic_DNA"/>
</dbReference>
<accession>A0ABW1V7Q6</accession>
<comment type="similarity">
    <text evidence="1 5">Belongs to the metallo-dependent hydrolases superfamily. CpsB/CapC family.</text>
</comment>
<evidence type="ECO:0000313" key="6">
    <source>
        <dbReference type="EMBL" id="MFC6333760.1"/>
    </source>
</evidence>
<dbReference type="InterPro" id="IPR016667">
    <property type="entry name" value="Caps_polysacc_synth_CpsB/CapC"/>
</dbReference>
<keyword evidence="3 5" id="KW-0904">Protein phosphatase</keyword>
<evidence type="ECO:0000256" key="2">
    <source>
        <dbReference type="ARBA" id="ARBA00022801"/>
    </source>
</evidence>
<keyword evidence="2 5" id="KW-0378">Hydrolase</keyword>
<reference evidence="7" key="1">
    <citation type="journal article" date="2019" name="Int. J. Syst. Evol. Microbiol.">
        <title>The Global Catalogue of Microorganisms (GCM) 10K type strain sequencing project: providing services to taxonomists for standard genome sequencing and annotation.</title>
        <authorList>
            <consortium name="The Broad Institute Genomics Platform"/>
            <consortium name="The Broad Institute Genome Sequencing Center for Infectious Disease"/>
            <person name="Wu L."/>
            <person name="Ma J."/>
        </authorList>
    </citation>
    <scope>NUCLEOTIDE SEQUENCE [LARGE SCALE GENOMIC DNA]</scope>
    <source>
        <strain evidence="7">PCU 280</strain>
    </source>
</reference>
<dbReference type="EC" id="3.1.3.48" evidence="5"/>
<organism evidence="6 7">
    <name type="scientific">Paenibacillus septentrionalis</name>
    <dbReference type="NCBI Taxonomy" id="429342"/>
    <lineage>
        <taxon>Bacteria</taxon>
        <taxon>Bacillati</taxon>
        <taxon>Bacillota</taxon>
        <taxon>Bacilli</taxon>
        <taxon>Bacillales</taxon>
        <taxon>Paenibacillaceae</taxon>
        <taxon>Paenibacillus</taxon>
    </lineage>
</organism>
<dbReference type="SUPFAM" id="SSF89550">
    <property type="entry name" value="PHP domain-like"/>
    <property type="match status" value="1"/>
</dbReference>
<dbReference type="RefSeq" id="WP_379235562.1">
    <property type="nucleotide sequence ID" value="NZ_JBHSTE010000004.1"/>
</dbReference>
<dbReference type="InterPro" id="IPR016195">
    <property type="entry name" value="Pol/histidinol_Pase-like"/>
</dbReference>
<protein>
    <recommendedName>
        <fullName evidence="5">Tyrosine-protein phosphatase</fullName>
        <ecNumber evidence="5">3.1.3.48</ecNumber>
    </recommendedName>
</protein>
<evidence type="ECO:0000256" key="5">
    <source>
        <dbReference type="PIRNR" id="PIRNR016557"/>
    </source>
</evidence>
<evidence type="ECO:0000256" key="3">
    <source>
        <dbReference type="ARBA" id="ARBA00022912"/>
    </source>
</evidence>
<evidence type="ECO:0000256" key="4">
    <source>
        <dbReference type="ARBA" id="ARBA00051722"/>
    </source>
</evidence>
<dbReference type="Pfam" id="PF19567">
    <property type="entry name" value="CpsB_CapC"/>
    <property type="match status" value="1"/>
</dbReference>
<keyword evidence="7" id="KW-1185">Reference proteome</keyword>
<sequence length="251" mass="27881">MIDIHTHILPGLDDGAGSLEDSIALAKQAVQDGIRTVVATPHHHARGYYTNAEQIEIETAKLNDELDKRGIPLEILIGQEVRVYDDLLADLEGGLLSTLASTQYMLIEFPSSNVPRQADELFHELRLLDITPVIAHPERNRELAGNLRLLEDFVEAGALAQLTSSSVAGKMGRKLQKLSLEMCKKGLVHFVASDAHHAINRPFDLASGYEAIGKQLGQAFVDYYQLNAERLVRSELINREAPAAKRRLIFW</sequence>
<gene>
    <name evidence="6" type="ORF">ACFP56_14120</name>
</gene>
<comment type="caution">
    <text evidence="6">The sequence shown here is derived from an EMBL/GenBank/DDBJ whole genome shotgun (WGS) entry which is preliminary data.</text>
</comment>